<dbReference type="Pfam" id="PF04892">
    <property type="entry name" value="VanZ"/>
    <property type="match status" value="1"/>
</dbReference>
<feature type="transmembrane region" description="Helical" evidence="1">
    <location>
        <begin position="156"/>
        <end position="174"/>
    </location>
</feature>
<feature type="transmembrane region" description="Helical" evidence="1">
    <location>
        <begin position="126"/>
        <end position="150"/>
    </location>
</feature>
<evidence type="ECO:0000313" key="4">
    <source>
        <dbReference type="Proteomes" id="UP000049127"/>
    </source>
</evidence>
<protein>
    <submittedName>
        <fullName evidence="3">VanZF protein</fullName>
    </submittedName>
</protein>
<keyword evidence="1" id="KW-0472">Membrane</keyword>
<proteinExistence type="predicted"/>
<feature type="transmembrane region" description="Helical" evidence="1">
    <location>
        <begin position="100"/>
        <end position="117"/>
    </location>
</feature>
<keyword evidence="1" id="KW-0812">Transmembrane</keyword>
<evidence type="ECO:0000256" key="1">
    <source>
        <dbReference type="SAM" id="Phobius"/>
    </source>
</evidence>
<dbReference type="EMBL" id="CEKZ01000003">
    <property type="protein sequence ID" value="CEQ02698.1"/>
    <property type="molecule type" value="Genomic_DNA"/>
</dbReference>
<reference evidence="3 4" key="1">
    <citation type="submission" date="2015-01" db="EMBL/GenBank/DDBJ databases">
        <authorList>
            <person name="Aslett A.Martin."/>
            <person name="De Silva Nishadi"/>
        </authorList>
    </citation>
    <scope>NUCLEOTIDE SEQUENCE [LARGE SCALE GENOMIC DNA]</scope>
    <source>
        <strain evidence="3 4">R28058</strain>
    </source>
</reference>
<dbReference type="InterPro" id="IPR053150">
    <property type="entry name" value="Teicoplanin_resist-assoc"/>
</dbReference>
<accession>A0A0C7QII4</accession>
<organism evidence="3 4">
    <name type="scientific">Paraclostridium sordellii</name>
    <name type="common">Clostridium sordellii</name>
    <dbReference type="NCBI Taxonomy" id="1505"/>
    <lineage>
        <taxon>Bacteria</taxon>
        <taxon>Bacillati</taxon>
        <taxon>Bacillota</taxon>
        <taxon>Clostridia</taxon>
        <taxon>Peptostreptococcales</taxon>
        <taxon>Peptostreptococcaceae</taxon>
        <taxon>Paraclostridium</taxon>
    </lineage>
</organism>
<feature type="domain" description="VanZ-like" evidence="2">
    <location>
        <begin position="40"/>
        <end position="175"/>
    </location>
</feature>
<evidence type="ECO:0000313" key="3">
    <source>
        <dbReference type="EMBL" id="CEQ02698.1"/>
    </source>
</evidence>
<feature type="transmembrane region" description="Helical" evidence="1">
    <location>
        <begin position="6"/>
        <end position="22"/>
    </location>
</feature>
<evidence type="ECO:0000259" key="2">
    <source>
        <dbReference type="Pfam" id="PF04892"/>
    </source>
</evidence>
<dbReference type="InterPro" id="IPR006976">
    <property type="entry name" value="VanZ-like"/>
</dbReference>
<dbReference type="Proteomes" id="UP000049127">
    <property type="component" value="Unassembled WGS sequence"/>
</dbReference>
<dbReference type="PANTHER" id="PTHR36834">
    <property type="entry name" value="MEMBRANE PROTEIN-RELATED"/>
    <property type="match status" value="1"/>
</dbReference>
<dbReference type="RefSeq" id="WP_055334627.1">
    <property type="nucleotide sequence ID" value="NZ_CDNF01000003.1"/>
</dbReference>
<dbReference type="PANTHER" id="PTHR36834:SF1">
    <property type="entry name" value="INTEGRAL MEMBRANE PROTEIN"/>
    <property type="match status" value="1"/>
</dbReference>
<name>A0A0C7QII4_PARSO</name>
<dbReference type="AlphaFoldDB" id="A0A0C7QII4"/>
<keyword evidence="1" id="KW-1133">Transmembrane helix</keyword>
<feature type="transmembrane region" description="Helical" evidence="1">
    <location>
        <begin position="34"/>
        <end position="55"/>
    </location>
</feature>
<gene>
    <name evidence="3" type="ORF">R28058_04311</name>
</gene>
<sequence length="187" mass="21673">MLSFKNVFIIFFILYLVIFLKSKIKINKNITKFIYYILGIYICLVIVSSIFPISINIQRILFNLKNSIGEDNKFLSINYIYESLFLDIELESKVVILKDLAENIIMFIPVGIYLAFLNRRKNIKEVIILGFAFSACIEFVEFLTSVIIGYDYIPSNIYSIILNTIGAVIGYIMFKKLFIVILNINKS</sequence>